<accession>A0AAN7W9Q9</accession>
<evidence type="ECO:0000313" key="1">
    <source>
        <dbReference type="EMBL" id="KAK5703091.1"/>
    </source>
</evidence>
<sequence length="147" mass="16496">MAYELFALAIIVMLLYMIKRDIKKFLTAKLAEPQHLSFDIRAQILANAQTLWILTRHNIIATSANDSKALDKQPPKMDIMLSCSPHGKCFYTAEVIIFGWSKDDHTHKVTFITTGFASSTDGALRDLLQVTASWRIKRGCEVEPGGL</sequence>
<dbReference type="AlphaFoldDB" id="A0AAN7W9Q9"/>
<dbReference type="EMBL" id="JAVRQU010000005">
    <property type="protein sequence ID" value="KAK5703091.1"/>
    <property type="molecule type" value="Genomic_DNA"/>
</dbReference>
<dbReference type="Proteomes" id="UP001310594">
    <property type="component" value="Unassembled WGS sequence"/>
</dbReference>
<reference evidence="1" key="1">
    <citation type="submission" date="2023-08" db="EMBL/GenBank/DDBJ databases">
        <title>Black Yeasts Isolated from many extreme environments.</title>
        <authorList>
            <person name="Coleine C."/>
            <person name="Stajich J.E."/>
            <person name="Selbmann L."/>
        </authorList>
    </citation>
    <scope>NUCLEOTIDE SEQUENCE</scope>
    <source>
        <strain evidence="1">CCFEE 5810</strain>
    </source>
</reference>
<proteinExistence type="predicted"/>
<evidence type="ECO:0000313" key="2">
    <source>
        <dbReference type="Proteomes" id="UP001310594"/>
    </source>
</evidence>
<organism evidence="1 2">
    <name type="scientific">Elasticomyces elasticus</name>
    <dbReference type="NCBI Taxonomy" id="574655"/>
    <lineage>
        <taxon>Eukaryota</taxon>
        <taxon>Fungi</taxon>
        <taxon>Dikarya</taxon>
        <taxon>Ascomycota</taxon>
        <taxon>Pezizomycotina</taxon>
        <taxon>Dothideomycetes</taxon>
        <taxon>Dothideomycetidae</taxon>
        <taxon>Mycosphaerellales</taxon>
        <taxon>Teratosphaeriaceae</taxon>
        <taxon>Elasticomyces</taxon>
    </lineage>
</organism>
<gene>
    <name evidence="1" type="ORF">LTR97_004040</name>
</gene>
<name>A0AAN7W9Q9_9PEZI</name>
<comment type="caution">
    <text evidence="1">The sequence shown here is derived from an EMBL/GenBank/DDBJ whole genome shotgun (WGS) entry which is preliminary data.</text>
</comment>
<protein>
    <submittedName>
        <fullName evidence="1">Uncharacterized protein</fullName>
    </submittedName>
</protein>